<dbReference type="EMBL" id="BAABLD010000007">
    <property type="protein sequence ID" value="GAA5163071.1"/>
    <property type="molecule type" value="Genomic_DNA"/>
</dbReference>
<dbReference type="RefSeq" id="WP_345532231.1">
    <property type="nucleotide sequence ID" value="NZ_BAABLD010000007.1"/>
</dbReference>
<protein>
    <submittedName>
        <fullName evidence="1">Uncharacterized protein</fullName>
    </submittedName>
</protein>
<sequence length="83" mass="9051">MALKLGQTVADQVTGFQGVLTALADHLTGERRGLVASAAIRDGFMPAARWFDVRRLQIVKSEVLTLKPHVEPKTPKSPTKKAK</sequence>
<organism evidence="1 2">
    <name type="scientific">Viridibacterium curvum</name>
    <dbReference type="NCBI Taxonomy" id="1101404"/>
    <lineage>
        <taxon>Bacteria</taxon>
        <taxon>Pseudomonadati</taxon>
        <taxon>Pseudomonadota</taxon>
        <taxon>Betaproteobacteria</taxon>
        <taxon>Rhodocyclales</taxon>
        <taxon>Rhodocyclaceae</taxon>
        <taxon>Viridibacterium</taxon>
    </lineage>
</organism>
<name>A0ABP9QJK8_9RHOO</name>
<reference evidence="2" key="1">
    <citation type="journal article" date="2019" name="Int. J. Syst. Evol. Microbiol.">
        <title>The Global Catalogue of Microorganisms (GCM) 10K type strain sequencing project: providing services to taxonomists for standard genome sequencing and annotation.</title>
        <authorList>
            <consortium name="The Broad Institute Genomics Platform"/>
            <consortium name="The Broad Institute Genome Sequencing Center for Infectious Disease"/>
            <person name="Wu L."/>
            <person name="Ma J."/>
        </authorList>
    </citation>
    <scope>NUCLEOTIDE SEQUENCE [LARGE SCALE GENOMIC DNA]</scope>
    <source>
        <strain evidence="2">JCM 18715</strain>
    </source>
</reference>
<evidence type="ECO:0000313" key="2">
    <source>
        <dbReference type="Proteomes" id="UP001500547"/>
    </source>
</evidence>
<dbReference type="Proteomes" id="UP001500547">
    <property type="component" value="Unassembled WGS sequence"/>
</dbReference>
<keyword evidence="2" id="KW-1185">Reference proteome</keyword>
<gene>
    <name evidence="1" type="ORF">GCM10025770_14660</name>
</gene>
<evidence type="ECO:0000313" key="1">
    <source>
        <dbReference type="EMBL" id="GAA5163071.1"/>
    </source>
</evidence>
<comment type="caution">
    <text evidence="1">The sequence shown here is derived from an EMBL/GenBank/DDBJ whole genome shotgun (WGS) entry which is preliminary data.</text>
</comment>
<proteinExistence type="predicted"/>
<accession>A0ABP9QJK8</accession>